<dbReference type="Gene3D" id="3.10.129.10">
    <property type="entry name" value="Hotdog Thioesterase"/>
    <property type="match status" value="1"/>
</dbReference>
<sequence length="157" mass="17431">MSFYDDIREGMVLDLGAHTFTADEIIRFAEKFDPQPFHLSEEQAKTTLFGGLCASGWHTAAVFMKRNVATMATLMRERASEGLDSAEFGPSPGIQNMRWLRPVFAGETIQYRTTVVSKRHSQSRPGWGLIESLVEAENQAGQPVLSMTTTVFVRTGA</sequence>
<organism evidence="2 3">
    <name type="scientific">Aureimonas fodinaquatilis</name>
    <dbReference type="NCBI Taxonomy" id="2565783"/>
    <lineage>
        <taxon>Bacteria</taxon>
        <taxon>Pseudomonadati</taxon>
        <taxon>Pseudomonadota</taxon>
        <taxon>Alphaproteobacteria</taxon>
        <taxon>Hyphomicrobiales</taxon>
        <taxon>Aurantimonadaceae</taxon>
        <taxon>Aureimonas</taxon>
    </lineage>
</organism>
<dbReference type="EMBL" id="VTWH01000001">
    <property type="protein sequence ID" value="KAA0971770.1"/>
    <property type="molecule type" value="Genomic_DNA"/>
</dbReference>
<feature type="domain" description="MaoC-like" evidence="1">
    <location>
        <begin position="18"/>
        <end position="122"/>
    </location>
</feature>
<evidence type="ECO:0000313" key="2">
    <source>
        <dbReference type="EMBL" id="KAA0971770.1"/>
    </source>
</evidence>
<dbReference type="RefSeq" id="WP_149296795.1">
    <property type="nucleotide sequence ID" value="NZ_VTWH01000001.1"/>
</dbReference>
<dbReference type="CDD" id="cd03454">
    <property type="entry name" value="YdeM"/>
    <property type="match status" value="1"/>
</dbReference>
<accession>A0A5B0E212</accession>
<dbReference type="InterPro" id="IPR029069">
    <property type="entry name" value="HotDog_dom_sf"/>
</dbReference>
<proteinExistence type="predicted"/>
<reference evidence="2 3" key="1">
    <citation type="submission" date="2019-08" db="EMBL/GenBank/DDBJ databases">
        <title>Aureimonas fodiniaquatilis sp. nov., isolated from a coal mine wastewater.</title>
        <authorList>
            <person name="Kim W."/>
        </authorList>
    </citation>
    <scope>NUCLEOTIDE SEQUENCE [LARGE SCALE GENOMIC DNA]</scope>
    <source>
        <strain evidence="2 3">CAU 1482</strain>
    </source>
</reference>
<dbReference type="Proteomes" id="UP000324738">
    <property type="component" value="Unassembled WGS sequence"/>
</dbReference>
<dbReference type="PANTHER" id="PTHR43664:SF1">
    <property type="entry name" value="BETA-METHYLMALYL-COA DEHYDRATASE"/>
    <property type="match status" value="1"/>
</dbReference>
<gene>
    <name evidence="2" type="ORF">FPY71_01155</name>
</gene>
<protein>
    <submittedName>
        <fullName evidence="2">MaoC family dehydratase</fullName>
    </submittedName>
</protein>
<dbReference type="InterPro" id="IPR052342">
    <property type="entry name" value="MCH/BMMD"/>
</dbReference>
<evidence type="ECO:0000313" key="3">
    <source>
        <dbReference type="Proteomes" id="UP000324738"/>
    </source>
</evidence>
<evidence type="ECO:0000259" key="1">
    <source>
        <dbReference type="Pfam" id="PF01575"/>
    </source>
</evidence>
<dbReference type="InterPro" id="IPR002539">
    <property type="entry name" value="MaoC-like_dom"/>
</dbReference>
<dbReference type="OrthoDB" id="9796589at2"/>
<dbReference type="AlphaFoldDB" id="A0A5B0E212"/>
<dbReference type="Pfam" id="PF01575">
    <property type="entry name" value="MaoC_dehydratas"/>
    <property type="match status" value="1"/>
</dbReference>
<dbReference type="SUPFAM" id="SSF54637">
    <property type="entry name" value="Thioesterase/thiol ester dehydrase-isomerase"/>
    <property type="match status" value="1"/>
</dbReference>
<comment type="caution">
    <text evidence="2">The sequence shown here is derived from an EMBL/GenBank/DDBJ whole genome shotgun (WGS) entry which is preliminary data.</text>
</comment>
<keyword evidence="3" id="KW-1185">Reference proteome</keyword>
<dbReference type="PANTHER" id="PTHR43664">
    <property type="entry name" value="MONOAMINE OXIDASE-RELATED"/>
    <property type="match status" value="1"/>
</dbReference>
<name>A0A5B0E212_9HYPH</name>